<dbReference type="InterPro" id="IPR020829">
    <property type="entry name" value="GlycerAld_3-P_DH_cat"/>
</dbReference>
<dbReference type="GO" id="GO:0050661">
    <property type="term" value="F:NADP binding"/>
    <property type="evidence" value="ECO:0007669"/>
    <property type="project" value="InterPro"/>
</dbReference>
<name>A0A940IDT5_9FIRM</name>
<dbReference type="SUPFAM" id="SSF51735">
    <property type="entry name" value="NAD(P)-binding Rossmann-fold domains"/>
    <property type="match status" value="1"/>
</dbReference>
<feature type="binding site" evidence="5">
    <location>
        <position position="36"/>
    </location>
    <ligand>
        <name>NAD(+)</name>
        <dbReference type="ChEBI" id="CHEBI:57540"/>
    </ligand>
</feature>
<dbReference type="PIRSF" id="PIRSF000149">
    <property type="entry name" value="GAP_DH"/>
    <property type="match status" value="1"/>
</dbReference>
<dbReference type="GO" id="GO:0006006">
    <property type="term" value="P:glucose metabolic process"/>
    <property type="evidence" value="ECO:0007669"/>
    <property type="project" value="InterPro"/>
</dbReference>
<keyword evidence="2 8" id="KW-0560">Oxidoreductase</keyword>
<proteinExistence type="inferred from homology"/>
<feature type="binding site" evidence="5">
    <location>
        <begin position="14"/>
        <end position="15"/>
    </location>
    <ligand>
        <name>NAD(+)</name>
        <dbReference type="ChEBI" id="CHEBI:57540"/>
    </ligand>
</feature>
<evidence type="ECO:0000256" key="7">
    <source>
        <dbReference type="RuleBase" id="RU000397"/>
    </source>
</evidence>
<reference evidence="10" key="2">
    <citation type="journal article" date="2021" name="PeerJ">
        <title>Extensive microbial diversity within the chicken gut microbiome revealed by metagenomics and culture.</title>
        <authorList>
            <person name="Gilroy R."/>
            <person name="Ravi A."/>
            <person name="Getino M."/>
            <person name="Pursley I."/>
            <person name="Horton D.L."/>
            <person name="Alikhan N.F."/>
            <person name="Baker D."/>
            <person name="Gharbi K."/>
            <person name="Hall N."/>
            <person name="Watson M."/>
            <person name="Adriaenssens E.M."/>
            <person name="Foster-Nyarko E."/>
            <person name="Jarju S."/>
            <person name="Secka A."/>
            <person name="Antonio M."/>
            <person name="Oren A."/>
            <person name="Chaudhuri R.R."/>
            <person name="La Ragione R."/>
            <person name="Hildebrand F."/>
            <person name="Pallen M.J."/>
        </authorList>
    </citation>
    <scope>NUCLEOTIDE SEQUENCE</scope>
    <source>
        <strain evidence="10">517</strain>
    </source>
</reference>
<evidence type="ECO:0000313" key="11">
    <source>
        <dbReference type="Proteomes" id="UP000727857"/>
    </source>
</evidence>
<feature type="binding site" evidence="4">
    <location>
        <position position="197"/>
    </location>
    <ligand>
        <name>D-glyceraldehyde 3-phosphate</name>
        <dbReference type="ChEBI" id="CHEBI:59776"/>
    </ligand>
</feature>
<dbReference type="InterPro" id="IPR036291">
    <property type="entry name" value="NAD(P)-bd_dom_sf"/>
</dbReference>
<dbReference type="CDD" id="cd18126">
    <property type="entry name" value="GAPDH_I_C"/>
    <property type="match status" value="1"/>
</dbReference>
<reference evidence="10" key="1">
    <citation type="submission" date="2020-10" db="EMBL/GenBank/DDBJ databases">
        <authorList>
            <person name="Gilroy R."/>
        </authorList>
    </citation>
    <scope>NUCLEOTIDE SEQUENCE</scope>
    <source>
        <strain evidence="10">517</strain>
    </source>
</reference>
<dbReference type="CDD" id="cd05214">
    <property type="entry name" value="GAPDH_I_N"/>
    <property type="match status" value="1"/>
</dbReference>
<feature type="binding site" evidence="5">
    <location>
        <position position="136"/>
    </location>
    <ligand>
        <name>NAD(+)</name>
        <dbReference type="ChEBI" id="CHEBI:57540"/>
    </ligand>
</feature>
<dbReference type="PRINTS" id="PR00078">
    <property type="entry name" value="G3PDHDRGNASE"/>
</dbReference>
<dbReference type="InterPro" id="IPR020831">
    <property type="entry name" value="GlycerAld/Erythrose_P_DH"/>
</dbReference>
<protein>
    <recommendedName>
        <fullName evidence="8">Glyceraldehyde-3-phosphate dehydrogenase</fullName>
        <ecNumber evidence="8">1.2.1.-</ecNumber>
    </recommendedName>
</protein>
<dbReference type="NCBIfam" id="TIGR01534">
    <property type="entry name" value="GAPDH-I"/>
    <property type="match status" value="1"/>
</dbReference>
<evidence type="ECO:0000256" key="1">
    <source>
        <dbReference type="ARBA" id="ARBA00007406"/>
    </source>
</evidence>
<dbReference type="FunFam" id="3.30.360.10:FF:000002">
    <property type="entry name" value="Glyceraldehyde-3-phosphate dehydrogenase"/>
    <property type="match status" value="1"/>
</dbReference>
<feature type="binding site" evidence="4">
    <location>
        <begin position="166"/>
        <end position="168"/>
    </location>
    <ligand>
        <name>D-glyceraldehyde 3-phosphate</name>
        <dbReference type="ChEBI" id="CHEBI:59776"/>
    </ligand>
</feature>
<dbReference type="SMART" id="SM00846">
    <property type="entry name" value="Gp_dh_N"/>
    <property type="match status" value="1"/>
</dbReference>
<feature type="binding site" evidence="4">
    <location>
        <begin position="227"/>
        <end position="228"/>
    </location>
    <ligand>
        <name>D-glyceraldehyde 3-phosphate</name>
        <dbReference type="ChEBI" id="CHEBI:59776"/>
    </ligand>
</feature>
<evidence type="ECO:0000256" key="3">
    <source>
        <dbReference type="PIRSR" id="PIRSR000149-1"/>
    </source>
</evidence>
<feature type="binding site" evidence="4">
    <location>
        <position position="250"/>
    </location>
    <ligand>
        <name>D-glyceraldehyde 3-phosphate</name>
        <dbReference type="ChEBI" id="CHEBI:59776"/>
    </ligand>
</feature>
<dbReference type="SUPFAM" id="SSF55347">
    <property type="entry name" value="Glyceraldehyde-3-phosphate dehydrogenase-like, C-terminal domain"/>
    <property type="match status" value="1"/>
</dbReference>
<dbReference type="InterPro" id="IPR006424">
    <property type="entry name" value="Glyceraldehyde-3-P_DH_1"/>
</dbReference>
<feature type="binding site" evidence="5">
    <location>
        <position position="331"/>
    </location>
    <ligand>
        <name>NAD(+)</name>
        <dbReference type="ChEBI" id="CHEBI:57540"/>
    </ligand>
</feature>
<evidence type="ECO:0000256" key="4">
    <source>
        <dbReference type="PIRSR" id="PIRSR000149-2"/>
    </source>
</evidence>
<accession>A0A940IDT5</accession>
<dbReference type="EMBL" id="JADINF010000162">
    <property type="protein sequence ID" value="MBO8424648.1"/>
    <property type="molecule type" value="Genomic_DNA"/>
</dbReference>
<evidence type="ECO:0000313" key="10">
    <source>
        <dbReference type="EMBL" id="MBO8424648.1"/>
    </source>
</evidence>
<dbReference type="GO" id="GO:0016620">
    <property type="term" value="F:oxidoreductase activity, acting on the aldehyde or oxo group of donors, NAD or NADP as acceptor"/>
    <property type="evidence" value="ECO:0007669"/>
    <property type="project" value="InterPro"/>
</dbReference>
<evidence type="ECO:0000259" key="9">
    <source>
        <dbReference type="SMART" id="SM00846"/>
    </source>
</evidence>
<evidence type="ECO:0000256" key="5">
    <source>
        <dbReference type="PIRSR" id="PIRSR000149-3"/>
    </source>
</evidence>
<dbReference type="GO" id="GO:0051287">
    <property type="term" value="F:NAD binding"/>
    <property type="evidence" value="ECO:0007669"/>
    <property type="project" value="InterPro"/>
</dbReference>
<dbReference type="AlphaFoldDB" id="A0A940IDT5"/>
<feature type="site" description="Activates thiol group during catalysis" evidence="6">
    <location>
        <position position="194"/>
    </location>
</feature>
<dbReference type="InterPro" id="IPR020828">
    <property type="entry name" value="GlycerAld_3-P_DH_NAD(P)-bd"/>
</dbReference>
<dbReference type="Pfam" id="PF00044">
    <property type="entry name" value="Gp_dh_N"/>
    <property type="match status" value="1"/>
</dbReference>
<feature type="domain" description="Glyceraldehyde 3-phosphate dehydrogenase NAD(P) binding" evidence="9">
    <location>
        <begin position="5"/>
        <end position="167"/>
    </location>
</feature>
<sequence>MAQNVRVAINGFGRIGRLAFRQMFGAEGYEIVAINDLTSPKMLAHLLKYDSTQGNYANTHSVSYTEAVLNEDGSVKEDGAIIVDGKKITIYAKPKAAELPWGELKVDVVLECTGFYTSKAKAQAHIDAGARKVVISAPAGNDLPTIVYNVNHKTLKASDTIISAASCTTNCLAPMAKALNDLAPIKAGIMTTVHAYTGDQMPLDGPQRKGDLRRSRACACNIVPNSTGAAKAIGLVIPELNGKLIGSAQRVPTPTGSTTILVALVEGKVTKDQINAAMKAAATESYAYNEDEIVSSDIIGSTYGSIFDATQTMVIPVGDDTQVQVVSWYDNENSYTSQMVRTIKYFSELK</sequence>
<comment type="similarity">
    <text evidence="1 7">Belongs to the glyceraldehyde-3-phosphate dehydrogenase family.</text>
</comment>
<comment type="caution">
    <text evidence="10">The sequence shown here is derived from an EMBL/GenBank/DDBJ whole genome shotgun (WGS) entry which is preliminary data.</text>
</comment>
<evidence type="ECO:0000256" key="8">
    <source>
        <dbReference type="RuleBase" id="RU361160"/>
    </source>
</evidence>
<evidence type="ECO:0000256" key="2">
    <source>
        <dbReference type="ARBA" id="ARBA00023002"/>
    </source>
</evidence>
<feature type="active site" description="Nucleophile" evidence="3">
    <location>
        <position position="167"/>
    </location>
</feature>
<keyword evidence="5" id="KW-0520">NAD</keyword>
<dbReference type="EC" id="1.2.1.-" evidence="8"/>
<dbReference type="PANTHER" id="PTHR43148">
    <property type="entry name" value="GLYCERALDEHYDE-3-PHOSPHATE DEHYDROGENASE 2"/>
    <property type="match status" value="1"/>
</dbReference>
<dbReference type="Pfam" id="PF02800">
    <property type="entry name" value="Gp_dh_C"/>
    <property type="match status" value="1"/>
</dbReference>
<dbReference type="Proteomes" id="UP000727857">
    <property type="component" value="Unassembled WGS sequence"/>
</dbReference>
<dbReference type="PROSITE" id="PS00071">
    <property type="entry name" value="GAPDH"/>
    <property type="match status" value="1"/>
</dbReference>
<keyword evidence="5" id="KW-0547">Nucleotide-binding</keyword>
<dbReference type="InterPro" id="IPR020830">
    <property type="entry name" value="GlycerAld_3-P_DH_AS"/>
</dbReference>
<dbReference type="FunFam" id="3.40.50.720:FF:000001">
    <property type="entry name" value="Glyceraldehyde-3-phosphate dehydrogenase"/>
    <property type="match status" value="1"/>
</dbReference>
<dbReference type="Gene3D" id="3.30.360.10">
    <property type="entry name" value="Dihydrodipicolinate Reductase, domain 2"/>
    <property type="match status" value="1"/>
</dbReference>
<dbReference type="Gene3D" id="3.40.50.720">
    <property type="entry name" value="NAD(P)-binding Rossmann-like Domain"/>
    <property type="match status" value="1"/>
</dbReference>
<gene>
    <name evidence="10" type="primary">gap</name>
    <name evidence="10" type="ORF">IAB16_06475</name>
</gene>
<evidence type="ECO:0000256" key="6">
    <source>
        <dbReference type="PIRSR" id="PIRSR000149-4"/>
    </source>
</evidence>
<organism evidence="10 11">
    <name type="scientific">Candidatus Stercoripulliclostridium pullicola</name>
    <dbReference type="NCBI Taxonomy" id="2840953"/>
    <lineage>
        <taxon>Bacteria</taxon>
        <taxon>Bacillati</taxon>
        <taxon>Bacillota</taxon>
        <taxon>Clostridia</taxon>
        <taxon>Eubacteriales</taxon>
        <taxon>Candidatus Stercoripulliclostridium</taxon>
    </lineage>
</organism>